<dbReference type="PANTHER" id="PTHR24074">
    <property type="entry name" value="CO-CHAPERONE PROTEIN DJLA"/>
    <property type="match status" value="1"/>
</dbReference>
<dbReference type="CDD" id="cd06257">
    <property type="entry name" value="DnaJ"/>
    <property type="match status" value="1"/>
</dbReference>
<gene>
    <name evidence="3" type="ORF">BU26DRAFT_228990</name>
</gene>
<protein>
    <submittedName>
        <fullName evidence="3">DnaJ-domain-containing protein</fullName>
    </submittedName>
</protein>
<evidence type="ECO:0000259" key="2">
    <source>
        <dbReference type="PROSITE" id="PS50076"/>
    </source>
</evidence>
<dbReference type="InterPro" id="IPR001623">
    <property type="entry name" value="DnaJ_domain"/>
</dbReference>
<dbReference type="OrthoDB" id="442087at2759"/>
<dbReference type="RefSeq" id="XP_033688732.1">
    <property type="nucleotide sequence ID" value="XM_033820837.1"/>
</dbReference>
<keyword evidence="4" id="KW-1185">Reference proteome</keyword>
<dbReference type="PROSITE" id="PS50076">
    <property type="entry name" value="DNAJ_2"/>
    <property type="match status" value="1"/>
</dbReference>
<feature type="compositionally biased region" description="Low complexity" evidence="1">
    <location>
        <begin position="216"/>
        <end position="228"/>
    </location>
</feature>
<dbReference type="EMBL" id="ML987191">
    <property type="protein sequence ID" value="KAF2253728.1"/>
    <property type="molecule type" value="Genomic_DNA"/>
</dbReference>
<dbReference type="AlphaFoldDB" id="A0A6A6IU58"/>
<evidence type="ECO:0000256" key="1">
    <source>
        <dbReference type="SAM" id="MobiDB-lite"/>
    </source>
</evidence>
<name>A0A6A6IU58_9PLEO</name>
<dbReference type="SUPFAM" id="SSF46565">
    <property type="entry name" value="Chaperone J-domain"/>
    <property type="match status" value="1"/>
</dbReference>
<organism evidence="3 4">
    <name type="scientific">Trematosphaeria pertusa</name>
    <dbReference type="NCBI Taxonomy" id="390896"/>
    <lineage>
        <taxon>Eukaryota</taxon>
        <taxon>Fungi</taxon>
        <taxon>Dikarya</taxon>
        <taxon>Ascomycota</taxon>
        <taxon>Pezizomycotina</taxon>
        <taxon>Dothideomycetes</taxon>
        <taxon>Pleosporomycetidae</taxon>
        <taxon>Pleosporales</taxon>
        <taxon>Massarineae</taxon>
        <taxon>Trematosphaeriaceae</taxon>
        <taxon>Trematosphaeria</taxon>
    </lineage>
</organism>
<dbReference type="InterPro" id="IPR050817">
    <property type="entry name" value="DjlA_DnaK_co-chaperone"/>
</dbReference>
<dbReference type="Pfam" id="PF00226">
    <property type="entry name" value="DnaJ"/>
    <property type="match status" value="1"/>
</dbReference>
<feature type="region of interest" description="Disordered" evidence="1">
    <location>
        <begin position="194"/>
        <end position="291"/>
    </location>
</feature>
<dbReference type="PRINTS" id="PR00625">
    <property type="entry name" value="JDOMAIN"/>
</dbReference>
<dbReference type="Proteomes" id="UP000800094">
    <property type="component" value="Unassembled WGS sequence"/>
</dbReference>
<dbReference type="Gene3D" id="1.10.287.110">
    <property type="entry name" value="DnaJ domain"/>
    <property type="match status" value="1"/>
</dbReference>
<evidence type="ECO:0000313" key="3">
    <source>
        <dbReference type="EMBL" id="KAF2253728.1"/>
    </source>
</evidence>
<feature type="domain" description="J" evidence="2">
    <location>
        <begin position="7"/>
        <end position="77"/>
    </location>
</feature>
<evidence type="ECO:0000313" key="4">
    <source>
        <dbReference type="Proteomes" id="UP000800094"/>
    </source>
</evidence>
<reference evidence="3" key="1">
    <citation type="journal article" date="2020" name="Stud. Mycol.">
        <title>101 Dothideomycetes genomes: a test case for predicting lifestyles and emergence of pathogens.</title>
        <authorList>
            <person name="Haridas S."/>
            <person name="Albert R."/>
            <person name="Binder M."/>
            <person name="Bloem J."/>
            <person name="Labutti K."/>
            <person name="Salamov A."/>
            <person name="Andreopoulos B."/>
            <person name="Baker S."/>
            <person name="Barry K."/>
            <person name="Bills G."/>
            <person name="Bluhm B."/>
            <person name="Cannon C."/>
            <person name="Castanera R."/>
            <person name="Culley D."/>
            <person name="Daum C."/>
            <person name="Ezra D."/>
            <person name="Gonzalez J."/>
            <person name="Henrissat B."/>
            <person name="Kuo A."/>
            <person name="Liang C."/>
            <person name="Lipzen A."/>
            <person name="Lutzoni F."/>
            <person name="Magnuson J."/>
            <person name="Mondo S."/>
            <person name="Nolan M."/>
            <person name="Ohm R."/>
            <person name="Pangilinan J."/>
            <person name="Park H.-J."/>
            <person name="Ramirez L."/>
            <person name="Alfaro M."/>
            <person name="Sun H."/>
            <person name="Tritt A."/>
            <person name="Yoshinaga Y."/>
            <person name="Zwiers L.-H."/>
            <person name="Turgeon B."/>
            <person name="Goodwin S."/>
            <person name="Spatafora J."/>
            <person name="Crous P."/>
            <person name="Grigoriev I."/>
        </authorList>
    </citation>
    <scope>NUCLEOTIDE SEQUENCE</scope>
    <source>
        <strain evidence="3">CBS 122368</strain>
    </source>
</reference>
<dbReference type="GeneID" id="54574167"/>
<sequence>MTATIQTHYATLGLAPEADLPVIRAAYKALVLIHHPDKTLHLTPEERASHAAIFRDIQEAYDVLGSPSFKAAYDAELERHGNRVDAKRSTFHRSAYTRKPSSPTPKRSHSIHLTTPDEKRAMKAKVEQDLAYLQEQRAKRDANDAKLDDAGLKFMLQTWVDLAEEHQDDAYLRAHCAIQMQVYQAKVARREKEHEEWLASMSKPKGYPQTPPTPAPKKAAASARRTTPVSSFQPGKRAEDRKRAEAQRAEEEALRMQARQEEKSRKEAAKQAHLDAKAAAVRAEREKQKQKLEALAKEDAERVAKARAKAGAPPKGTVGANAPLCDEEAYSGRLFHNATDKLDDVKPGPKKVCAKCELEHGSFAEWRKCNMQNSKQKDGDEEEVYLLFEI</sequence>
<proteinExistence type="predicted"/>
<dbReference type="SMART" id="SM00271">
    <property type="entry name" value="DnaJ"/>
    <property type="match status" value="1"/>
</dbReference>
<dbReference type="InterPro" id="IPR036869">
    <property type="entry name" value="J_dom_sf"/>
</dbReference>
<feature type="compositionally biased region" description="Basic and acidic residues" evidence="1">
    <location>
        <begin position="236"/>
        <end position="291"/>
    </location>
</feature>
<feature type="region of interest" description="Disordered" evidence="1">
    <location>
        <begin position="82"/>
        <end position="114"/>
    </location>
</feature>
<accession>A0A6A6IU58</accession>